<organism evidence="16 17">
    <name type="scientific">Candidula unifasciata</name>
    <dbReference type="NCBI Taxonomy" id="100452"/>
    <lineage>
        <taxon>Eukaryota</taxon>
        <taxon>Metazoa</taxon>
        <taxon>Spiralia</taxon>
        <taxon>Lophotrochozoa</taxon>
        <taxon>Mollusca</taxon>
        <taxon>Gastropoda</taxon>
        <taxon>Heterobranchia</taxon>
        <taxon>Euthyneura</taxon>
        <taxon>Panpulmonata</taxon>
        <taxon>Eupulmonata</taxon>
        <taxon>Stylommatophora</taxon>
        <taxon>Helicina</taxon>
        <taxon>Helicoidea</taxon>
        <taxon>Geomitridae</taxon>
        <taxon>Candidula</taxon>
    </lineage>
</organism>
<evidence type="ECO:0000313" key="17">
    <source>
        <dbReference type="Proteomes" id="UP000678393"/>
    </source>
</evidence>
<keyword evidence="9" id="KW-0378">Hydrolase</keyword>
<dbReference type="SUPFAM" id="SSF54001">
    <property type="entry name" value="Cysteine proteinases"/>
    <property type="match status" value="1"/>
</dbReference>
<dbReference type="FunFam" id="2.60.120.1020:FF:000001">
    <property type="entry name" value="Peptide-N(4)-(N-acetyl-beta-glucosaminyl)asparagine amidase"/>
    <property type="match status" value="1"/>
</dbReference>
<keyword evidence="17" id="KW-1185">Reference proteome</keyword>
<dbReference type="InterPro" id="IPR038765">
    <property type="entry name" value="Papain-like_cys_pep_sf"/>
</dbReference>
<evidence type="ECO:0000256" key="14">
    <source>
        <dbReference type="PROSITE-ProRule" id="PRU00731"/>
    </source>
</evidence>
<comment type="cofactor">
    <cofactor evidence="2">
        <name>Zn(2+)</name>
        <dbReference type="ChEBI" id="CHEBI:29105"/>
    </cofactor>
</comment>
<dbReference type="GO" id="GO:0006516">
    <property type="term" value="P:glycoprotein catabolic process"/>
    <property type="evidence" value="ECO:0007669"/>
    <property type="project" value="InterPro"/>
</dbReference>
<evidence type="ECO:0000256" key="13">
    <source>
        <dbReference type="ARBA" id="ARBA00032901"/>
    </source>
</evidence>
<reference evidence="16" key="1">
    <citation type="submission" date="2021-04" db="EMBL/GenBank/DDBJ databases">
        <authorList>
            <consortium name="Molecular Ecology Group"/>
        </authorList>
    </citation>
    <scope>NUCLEOTIDE SEQUENCE</scope>
</reference>
<dbReference type="Gene3D" id="2.20.25.10">
    <property type="match status" value="1"/>
</dbReference>
<dbReference type="OrthoDB" id="409136at2759"/>
<dbReference type="SUPFAM" id="SSF49785">
    <property type="entry name" value="Galactose-binding domain-like"/>
    <property type="match status" value="1"/>
</dbReference>
<dbReference type="InterPro" id="IPR018997">
    <property type="entry name" value="PUB_domain"/>
</dbReference>
<comment type="similarity">
    <text evidence="4 14">Belongs to the transglutaminase-like superfamily. PNGase family.</text>
</comment>
<dbReference type="FunFam" id="2.20.25.10:FF:000011">
    <property type="entry name" value="peptide-N(4)-(N-acetyl-beta- glucosaminyl)asparagine amidase"/>
    <property type="match status" value="1"/>
</dbReference>
<dbReference type="Pfam" id="PF04721">
    <property type="entry name" value="PAW"/>
    <property type="match status" value="1"/>
</dbReference>
<evidence type="ECO:0000256" key="1">
    <source>
        <dbReference type="ARBA" id="ARBA00001650"/>
    </source>
</evidence>
<dbReference type="SMART" id="SM00460">
    <property type="entry name" value="TGc"/>
    <property type="match status" value="1"/>
</dbReference>
<comment type="caution">
    <text evidence="16">The sequence shown here is derived from an EMBL/GenBank/DDBJ whole genome shotgun (WGS) entry which is preliminary data.</text>
</comment>
<sequence length="637" mass="72802">MASSSYSSVRQLVSDNSKEEFIAAADILIKFARNILENPADKKYRRIRISNQVIQNKLLSVSGGMECLFEMGFEEIEDGEFLMLPVGANLQVLKTIKEDLKQEQEKLLVKPASIPAQAQHASFAAAVRPSSHDVTQTTRPAELFARSEAEFHARLKEGMKRVLSYENPAVKRKARSIIPVESLELEAKRNMESNAGASKPLNIRDYLLLALLSWFKKSFFHWVDTLPCSLCGGVTRNTSSLPPSMEEMAWGAGRVEAHTCTTCAHVNRFPRYTNAEKLLDTRLGRCGEWADCFTLCCRALDFEARYVMDWTDHVWTEVFSESQSRWLHCDPCENICDKPLLYESGWGKKLTYVIAVSCDEIQDVTWRYSAKHNEVLARRTLCREAWLRRTIHNMWKQKLLTLTPERQQQLWHRLICELAEFVTVKTNDSENLPGRSTGSLAWRQARGELGNGAIADPVVQNNFIFSPKEDERECEMIHIVYSCAADKYIRKSSKDEEYQGWGACVYSFSYVLRKEEFDWKMVYLAREEGSASAEIVWKFDLSDTDLRISKMEFKAQSAVYENGSVSWRICAGDNCFVQTGEALQQFQSFDLHGSQSLSVTAVMQGGQGDNAWQHTQLFRQPTNDVNNYPFEIKLFLN</sequence>
<dbReference type="Pfam" id="PF09409">
    <property type="entry name" value="PUB"/>
    <property type="match status" value="1"/>
</dbReference>
<evidence type="ECO:0000313" key="16">
    <source>
        <dbReference type="EMBL" id="CAG5118015.1"/>
    </source>
</evidence>
<keyword evidence="7" id="KW-0963">Cytoplasm</keyword>
<dbReference type="GO" id="GO:0005634">
    <property type="term" value="C:nucleus"/>
    <property type="evidence" value="ECO:0007669"/>
    <property type="project" value="TreeGrafter"/>
</dbReference>
<evidence type="ECO:0000256" key="2">
    <source>
        <dbReference type="ARBA" id="ARBA00001947"/>
    </source>
</evidence>
<accession>A0A8S3YRG4</accession>
<evidence type="ECO:0000259" key="15">
    <source>
        <dbReference type="PROSITE" id="PS51398"/>
    </source>
</evidence>
<comment type="catalytic activity">
    <reaction evidence="1">
        <text>Hydrolysis of an N(4)-(acetyl-beta-D-glucosaminyl)asparagine residue in which the glucosamine residue may be further glycosylated, to yield a (substituted) N-acetyl-beta-D-glucosaminylamine and a peptide containing an aspartate residue.</text>
        <dbReference type="EC" id="3.5.1.52"/>
    </reaction>
</comment>
<evidence type="ECO:0000256" key="4">
    <source>
        <dbReference type="ARBA" id="ARBA00009390"/>
    </source>
</evidence>
<name>A0A8S3YRG4_9EUPU</name>
<dbReference type="GO" id="GO:0000224">
    <property type="term" value="F:peptide-N4-(N-acetyl-beta-glucosaminyl)asparagine amidase activity"/>
    <property type="evidence" value="ECO:0007669"/>
    <property type="project" value="UniProtKB-EC"/>
</dbReference>
<evidence type="ECO:0000256" key="7">
    <source>
        <dbReference type="ARBA" id="ARBA00022490"/>
    </source>
</evidence>
<dbReference type="SUPFAM" id="SSF143503">
    <property type="entry name" value="PUG domain-like"/>
    <property type="match status" value="1"/>
</dbReference>
<dbReference type="GO" id="GO:0005829">
    <property type="term" value="C:cytosol"/>
    <property type="evidence" value="ECO:0007669"/>
    <property type="project" value="TreeGrafter"/>
</dbReference>
<evidence type="ECO:0000256" key="3">
    <source>
        <dbReference type="ARBA" id="ARBA00004496"/>
    </source>
</evidence>
<dbReference type="InterPro" id="IPR006588">
    <property type="entry name" value="Peptide_N_glycanase_PAW_dom"/>
</dbReference>
<comment type="function">
    <text evidence="11">Specifically deglycosylates the denatured form of N-linked glycoproteins in the cytoplasm and assists their proteasome-mediated degradation. Cleaves the beta-aspartyl-glucosamine (GlcNAc) of the glycan and the amide side chain of Asn, converting Asn to Asp. Prefers proteins containing high-mannose over those bearing complex type oligosaccharides. Can recognize misfolded proteins in the endoplasmic reticulum that are exported to the cytosol to be destroyed and deglycosylate them, while it has no activity toward native proteins. Deglycosylation is a prerequisite for subsequent proteasome-mediated degradation of some, but not all, misfolded glycoproteins.</text>
</comment>
<evidence type="ECO:0000256" key="6">
    <source>
        <dbReference type="ARBA" id="ARBA00018546"/>
    </source>
</evidence>
<dbReference type="GO" id="GO:0046872">
    <property type="term" value="F:metal ion binding"/>
    <property type="evidence" value="ECO:0007669"/>
    <property type="project" value="UniProtKB-KW"/>
</dbReference>
<comment type="subcellular location">
    <subcellularLocation>
        <location evidence="3">Cytoplasm</location>
    </subcellularLocation>
</comment>
<dbReference type="InterPro" id="IPR038680">
    <property type="entry name" value="PAW_sf"/>
</dbReference>
<dbReference type="Proteomes" id="UP000678393">
    <property type="component" value="Unassembled WGS sequence"/>
</dbReference>
<dbReference type="InterPro" id="IPR050883">
    <property type="entry name" value="PNGase"/>
</dbReference>
<gene>
    <name evidence="16" type="ORF">CUNI_LOCUS3573</name>
</gene>
<keyword evidence="10" id="KW-0862">Zinc</keyword>
<dbReference type="InterPro" id="IPR036339">
    <property type="entry name" value="PUB-like_dom_sf"/>
</dbReference>
<evidence type="ECO:0000256" key="12">
    <source>
        <dbReference type="ARBA" id="ARBA00029604"/>
    </source>
</evidence>
<dbReference type="Gene3D" id="1.20.58.2190">
    <property type="match status" value="1"/>
</dbReference>
<evidence type="ECO:0000256" key="10">
    <source>
        <dbReference type="ARBA" id="ARBA00022833"/>
    </source>
</evidence>
<evidence type="ECO:0000256" key="5">
    <source>
        <dbReference type="ARBA" id="ARBA00012158"/>
    </source>
</evidence>
<dbReference type="Gene3D" id="2.60.120.1020">
    <property type="entry name" value="Peptide N glycanase, PAW domain"/>
    <property type="match status" value="1"/>
</dbReference>
<dbReference type="PANTHER" id="PTHR12143">
    <property type="entry name" value="PEPTIDE N-GLYCANASE PNGASE -RELATED"/>
    <property type="match status" value="1"/>
</dbReference>
<evidence type="ECO:0000256" key="8">
    <source>
        <dbReference type="ARBA" id="ARBA00022723"/>
    </source>
</evidence>
<dbReference type="InterPro" id="IPR008979">
    <property type="entry name" value="Galactose-bd-like_sf"/>
</dbReference>
<protein>
    <recommendedName>
        <fullName evidence="6">Peptide-N(4)-(N-acetyl-beta-glucosaminyl)asparagine amidase</fullName>
        <ecNumber evidence="5">3.5.1.52</ecNumber>
    </recommendedName>
    <alternativeName>
        <fullName evidence="12">N-glycanase 1</fullName>
    </alternativeName>
    <alternativeName>
        <fullName evidence="13">Peptide:N-glycanase</fullName>
    </alternativeName>
</protein>
<dbReference type="Pfam" id="PF01841">
    <property type="entry name" value="Transglut_core"/>
    <property type="match status" value="1"/>
</dbReference>
<dbReference type="EC" id="3.5.1.52" evidence="5"/>
<dbReference type="Gene3D" id="3.10.620.30">
    <property type="match status" value="1"/>
</dbReference>
<dbReference type="PANTHER" id="PTHR12143:SF19">
    <property type="entry name" value="PEPTIDE-N(4)-(N-ACETYL-BETA-GLUCOSAMINYL)ASPARAGINE AMIDASE"/>
    <property type="match status" value="1"/>
</dbReference>
<dbReference type="InterPro" id="IPR002931">
    <property type="entry name" value="Transglutaminase-like"/>
</dbReference>
<dbReference type="PROSITE" id="PS51398">
    <property type="entry name" value="PAW"/>
    <property type="match status" value="1"/>
</dbReference>
<dbReference type="EMBL" id="CAJHNH020000490">
    <property type="protein sequence ID" value="CAG5118015.1"/>
    <property type="molecule type" value="Genomic_DNA"/>
</dbReference>
<keyword evidence="8" id="KW-0479">Metal-binding</keyword>
<dbReference type="SMART" id="SM00580">
    <property type="entry name" value="PUG"/>
    <property type="match status" value="1"/>
</dbReference>
<feature type="domain" description="PAW" evidence="15">
    <location>
        <begin position="431"/>
        <end position="637"/>
    </location>
</feature>
<dbReference type="SMART" id="SM00613">
    <property type="entry name" value="PAW"/>
    <property type="match status" value="1"/>
</dbReference>
<proteinExistence type="inferred from homology"/>
<evidence type="ECO:0000256" key="9">
    <source>
        <dbReference type="ARBA" id="ARBA00022801"/>
    </source>
</evidence>
<evidence type="ECO:0000256" key="11">
    <source>
        <dbReference type="ARBA" id="ARBA00024870"/>
    </source>
</evidence>
<dbReference type="AlphaFoldDB" id="A0A8S3YRG4"/>